<dbReference type="InterPro" id="IPR027417">
    <property type="entry name" value="P-loop_NTPase"/>
</dbReference>
<dbReference type="PANTHER" id="PTHR14647:SF87">
    <property type="entry name" value="PUTATIVE-RELATED"/>
    <property type="match status" value="1"/>
</dbReference>
<evidence type="ECO:0000313" key="10">
    <source>
        <dbReference type="EMBL" id="NDJ92901.1"/>
    </source>
</evidence>
<keyword evidence="9" id="KW-0325">Glycoprotein</keyword>
<keyword evidence="4" id="KW-0812">Transmembrane</keyword>
<protein>
    <submittedName>
        <fullName evidence="10">Galactosylceramide sulfotransferase (Trinotate prediction)</fullName>
    </submittedName>
</protein>
<evidence type="ECO:0000256" key="6">
    <source>
        <dbReference type="ARBA" id="ARBA00022989"/>
    </source>
</evidence>
<comment type="subcellular location">
    <subcellularLocation>
        <location evidence="1">Golgi apparatus membrane</location>
        <topology evidence="1">Single-pass type II membrane protein</topology>
    </subcellularLocation>
</comment>
<evidence type="ECO:0000256" key="4">
    <source>
        <dbReference type="ARBA" id="ARBA00022692"/>
    </source>
</evidence>
<evidence type="ECO:0000256" key="1">
    <source>
        <dbReference type="ARBA" id="ARBA00004323"/>
    </source>
</evidence>
<dbReference type="EMBL" id="GHBP01001857">
    <property type="protein sequence ID" value="NDJ92901.1"/>
    <property type="molecule type" value="Transcribed_RNA"/>
</dbReference>
<proteinExistence type="inferred from homology"/>
<dbReference type="GO" id="GO:0000139">
    <property type="term" value="C:Golgi membrane"/>
    <property type="evidence" value="ECO:0007669"/>
    <property type="project" value="UniProtKB-SubCell"/>
</dbReference>
<keyword evidence="5" id="KW-0735">Signal-anchor</keyword>
<dbReference type="AlphaFoldDB" id="A0A6G3MG03"/>
<evidence type="ECO:0000256" key="7">
    <source>
        <dbReference type="ARBA" id="ARBA00023034"/>
    </source>
</evidence>
<dbReference type="GO" id="GO:0009247">
    <property type="term" value="P:glycolipid biosynthetic process"/>
    <property type="evidence" value="ECO:0007669"/>
    <property type="project" value="InterPro"/>
</dbReference>
<keyword evidence="6" id="KW-1133">Transmembrane helix</keyword>
<evidence type="ECO:0000256" key="2">
    <source>
        <dbReference type="ARBA" id="ARBA00008124"/>
    </source>
</evidence>
<dbReference type="GO" id="GO:0001733">
    <property type="term" value="F:galactosylceramide sulfotransferase activity"/>
    <property type="evidence" value="ECO:0007669"/>
    <property type="project" value="InterPro"/>
</dbReference>
<sequence length="266" mass="32426">MHKYFPKNETFYFTILRDPYTQWVSAFLYFRISRIFRFNSLNVIKKFMKKLPMGLLKTLQKHYPILNLIKNPNLFDLGYENTLEHNNKEVGNYVKSLDEDFDLVMYMEDFDSSLLVLKEMLCLDYEDINYLKMNQNILREQKQYDFNGDPEFKQIIYEINSADFFLYKYFLLIFNDYTKLVKSKIEIYQRKLANLYETCVEKRINEIAFGARDYYGYKIKETLSLSEHQKCKTYATNENTFTRLICEKFKNRIKDIRNRKYLNLKF</sequence>
<evidence type="ECO:0000256" key="8">
    <source>
        <dbReference type="ARBA" id="ARBA00023136"/>
    </source>
</evidence>
<keyword evidence="7" id="KW-0333">Golgi apparatus</keyword>
<dbReference type="InterPro" id="IPR009729">
    <property type="entry name" value="Gal-3-0_sulfotransfrase"/>
</dbReference>
<keyword evidence="3 10" id="KW-0808">Transferase</keyword>
<dbReference type="Gene3D" id="3.40.50.300">
    <property type="entry name" value="P-loop containing nucleotide triphosphate hydrolases"/>
    <property type="match status" value="1"/>
</dbReference>
<organism evidence="10">
    <name type="scientific">Henneguya salminicola</name>
    <name type="common">Myxosporean</name>
    <dbReference type="NCBI Taxonomy" id="69463"/>
    <lineage>
        <taxon>Eukaryota</taxon>
        <taxon>Metazoa</taxon>
        <taxon>Cnidaria</taxon>
        <taxon>Myxozoa</taxon>
        <taxon>Myxosporea</taxon>
        <taxon>Bivalvulida</taxon>
        <taxon>Platysporina</taxon>
        <taxon>Myxobolidae</taxon>
        <taxon>Henneguya</taxon>
    </lineage>
</organism>
<dbReference type="Pfam" id="PF06990">
    <property type="entry name" value="Gal-3-0_sulfotr"/>
    <property type="match status" value="1"/>
</dbReference>
<evidence type="ECO:0000256" key="9">
    <source>
        <dbReference type="ARBA" id="ARBA00023180"/>
    </source>
</evidence>
<dbReference type="PANTHER" id="PTHR14647">
    <property type="entry name" value="GALACTOSE-3-O-SULFOTRANSFERASE"/>
    <property type="match status" value="1"/>
</dbReference>
<reference evidence="10" key="1">
    <citation type="submission" date="2018-11" db="EMBL/GenBank/DDBJ databases">
        <title>Henneguya salminicola genome and transcriptome.</title>
        <authorList>
            <person name="Yahalomi D."/>
            <person name="Atkinson S.D."/>
            <person name="Neuhof M."/>
            <person name="Chang E.S."/>
            <person name="Philippe H."/>
            <person name="Cartwright P."/>
            <person name="Bartholomew J.L."/>
            <person name="Huchon D."/>
        </authorList>
    </citation>
    <scope>NUCLEOTIDE SEQUENCE</scope>
    <source>
        <strain evidence="10">Hz1</strain>
        <tissue evidence="10">Whole</tissue>
    </source>
</reference>
<keyword evidence="8" id="KW-0472">Membrane</keyword>
<comment type="similarity">
    <text evidence="2">Belongs to the galactose-3-O-sulfotransferase family.</text>
</comment>
<evidence type="ECO:0000256" key="5">
    <source>
        <dbReference type="ARBA" id="ARBA00022968"/>
    </source>
</evidence>
<name>A0A6G3MG03_HENSL</name>
<evidence type="ECO:0000256" key="3">
    <source>
        <dbReference type="ARBA" id="ARBA00022679"/>
    </source>
</evidence>
<accession>A0A6G3MG03</accession>